<keyword evidence="4" id="KW-0223">Dioxygenase</keyword>
<evidence type="ECO:0000256" key="1">
    <source>
        <dbReference type="ARBA" id="ARBA00004123"/>
    </source>
</evidence>
<comment type="subcellular location">
    <subcellularLocation>
        <location evidence="1">Nucleus</location>
    </subcellularLocation>
</comment>
<dbReference type="PANTHER" id="PTHR46030">
    <property type="entry name" value="ALPHA-KETOGLUTARATE-DEPENDENT DIOXYGENASE ALKB HOMOLOG 6"/>
    <property type="match status" value="1"/>
</dbReference>
<reference evidence="9" key="1">
    <citation type="submission" date="2021-06" db="EMBL/GenBank/DDBJ databases">
        <authorList>
            <person name="Kallberg Y."/>
            <person name="Tangrot J."/>
            <person name="Rosling A."/>
        </authorList>
    </citation>
    <scope>NUCLEOTIDE SEQUENCE</scope>
    <source>
        <strain evidence="9">FL966</strain>
    </source>
</reference>
<keyword evidence="3" id="KW-0479">Metal-binding</keyword>
<evidence type="ECO:0000313" key="9">
    <source>
        <dbReference type="EMBL" id="CAG8502225.1"/>
    </source>
</evidence>
<gene>
    <name evidence="9" type="ORF">CPELLU_LOCUS2506</name>
</gene>
<dbReference type="InterPro" id="IPR032862">
    <property type="entry name" value="ALKBH6"/>
</dbReference>
<evidence type="ECO:0000256" key="5">
    <source>
        <dbReference type="ARBA" id="ARBA00023002"/>
    </source>
</evidence>
<comment type="similarity">
    <text evidence="2">Belongs to the alkB family.</text>
</comment>
<proteinExistence type="inferred from homology"/>
<dbReference type="InterPro" id="IPR027450">
    <property type="entry name" value="AlkB-like"/>
</dbReference>
<dbReference type="GO" id="GO:0005634">
    <property type="term" value="C:nucleus"/>
    <property type="evidence" value="ECO:0007669"/>
    <property type="project" value="UniProtKB-SubCell"/>
</dbReference>
<evidence type="ECO:0000313" key="10">
    <source>
        <dbReference type="Proteomes" id="UP000789759"/>
    </source>
</evidence>
<feature type="domain" description="Fe2OG dioxygenase" evidence="8">
    <location>
        <begin position="39"/>
        <end position="179"/>
    </location>
</feature>
<dbReference type="GO" id="GO:0046872">
    <property type="term" value="F:metal ion binding"/>
    <property type="evidence" value="ECO:0007669"/>
    <property type="project" value="UniProtKB-KW"/>
</dbReference>
<dbReference type="Gene3D" id="2.60.120.1520">
    <property type="match status" value="1"/>
</dbReference>
<dbReference type="Proteomes" id="UP000789759">
    <property type="component" value="Unassembled WGS sequence"/>
</dbReference>
<keyword evidence="6" id="KW-0408">Iron</keyword>
<dbReference type="EMBL" id="CAJVQA010001094">
    <property type="protein sequence ID" value="CAG8502225.1"/>
    <property type="molecule type" value="Genomic_DNA"/>
</dbReference>
<evidence type="ECO:0000256" key="2">
    <source>
        <dbReference type="ARBA" id="ARBA00007879"/>
    </source>
</evidence>
<protein>
    <submittedName>
        <fullName evidence="9">16314_t:CDS:1</fullName>
    </submittedName>
</protein>
<dbReference type="OrthoDB" id="412814at2759"/>
<feature type="non-terminal residue" evidence="9">
    <location>
        <position position="1"/>
    </location>
</feature>
<dbReference type="InterPro" id="IPR005123">
    <property type="entry name" value="Oxoglu/Fe-dep_dioxygenase_dom"/>
</dbReference>
<organism evidence="9 10">
    <name type="scientific">Cetraspora pellucida</name>
    <dbReference type="NCBI Taxonomy" id="1433469"/>
    <lineage>
        <taxon>Eukaryota</taxon>
        <taxon>Fungi</taxon>
        <taxon>Fungi incertae sedis</taxon>
        <taxon>Mucoromycota</taxon>
        <taxon>Glomeromycotina</taxon>
        <taxon>Glomeromycetes</taxon>
        <taxon>Diversisporales</taxon>
        <taxon>Gigasporaceae</taxon>
        <taxon>Cetraspora</taxon>
    </lineage>
</organism>
<name>A0A9N8ZNY0_9GLOM</name>
<keyword evidence="7" id="KW-0539">Nucleus</keyword>
<evidence type="ECO:0000259" key="8">
    <source>
        <dbReference type="PROSITE" id="PS51471"/>
    </source>
</evidence>
<dbReference type="Pfam" id="PF13532">
    <property type="entry name" value="2OG-FeII_Oxy_2"/>
    <property type="match status" value="1"/>
</dbReference>
<keyword evidence="5" id="KW-0560">Oxidoreductase</keyword>
<dbReference type="SUPFAM" id="SSF51197">
    <property type="entry name" value="Clavaminate synthase-like"/>
    <property type="match status" value="1"/>
</dbReference>
<evidence type="ECO:0000256" key="6">
    <source>
        <dbReference type="ARBA" id="ARBA00023004"/>
    </source>
</evidence>
<dbReference type="PROSITE" id="PS51471">
    <property type="entry name" value="FE2OG_OXY"/>
    <property type="match status" value="1"/>
</dbReference>
<dbReference type="AlphaFoldDB" id="A0A9N8ZNY0"/>
<sequence length="192" mass="22459">GIPTERGMLSEPLPPWLTTCTFQKFSALGLFNECEKFKLPNHCLINEYESGQGIMPHEDGPFYYPTVVTISLKSHTVLDFYKHLDSMNYTMTNANNCESKSCYREPEFSLLLEPRSLLVLKYDLYKTYLHGIQETKFDNLNEKNILNYKLTNMTDDYENNDCIVLKRDTRISLTFRIVEKVIKTRLFNIVKT</sequence>
<comment type="caution">
    <text evidence="9">The sequence shown here is derived from an EMBL/GenBank/DDBJ whole genome shotgun (WGS) entry which is preliminary data.</text>
</comment>
<evidence type="ECO:0000256" key="3">
    <source>
        <dbReference type="ARBA" id="ARBA00022723"/>
    </source>
</evidence>
<dbReference type="GO" id="GO:0051213">
    <property type="term" value="F:dioxygenase activity"/>
    <property type="evidence" value="ECO:0007669"/>
    <property type="project" value="UniProtKB-KW"/>
</dbReference>
<keyword evidence="10" id="KW-1185">Reference proteome</keyword>
<dbReference type="PANTHER" id="PTHR46030:SF1">
    <property type="entry name" value="ALPHA-KETOGLUTARATE-DEPENDENT DIOXYGENASE ALKB HOMOLOG 6"/>
    <property type="match status" value="1"/>
</dbReference>
<evidence type="ECO:0000256" key="7">
    <source>
        <dbReference type="ARBA" id="ARBA00023242"/>
    </source>
</evidence>
<accession>A0A9N8ZNY0</accession>
<evidence type="ECO:0000256" key="4">
    <source>
        <dbReference type="ARBA" id="ARBA00022964"/>
    </source>
</evidence>